<feature type="chain" id="PRO_5022220280" evidence="1">
    <location>
        <begin position="20"/>
        <end position="113"/>
    </location>
</feature>
<feature type="signal peptide" evidence="1">
    <location>
        <begin position="1"/>
        <end position="19"/>
    </location>
</feature>
<protein>
    <submittedName>
        <fullName evidence="2">Uncharacterized protein</fullName>
    </submittedName>
</protein>
<comment type="caution">
    <text evidence="2">The sequence shown here is derived from an EMBL/GenBank/DDBJ whole genome shotgun (WGS) entry which is preliminary data.</text>
</comment>
<dbReference type="RefSeq" id="WP_142893614.1">
    <property type="nucleotide sequence ID" value="NZ_ML660163.1"/>
</dbReference>
<dbReference type="AlphaFoldDB" id="A0A545UEY8"/>
<name>A0A545UEY8_9GAMM</name>
<evidence type="ECO:0000313" key="2">
    <source>
        <dbReference type="EMBL" id="TQV87953.1"/>
    </source>
</evidence>
<keyword evidence="1" id="KW-0732">Signal</keyword>
<evidence type="ECO:0000256" key="1">
    <source>
        <dbReference type="SAM" id="SignalP"/>
    </source>
</evidence>
<dbReference type="Proteomes" id="UP000315439">
    <property type="component" value="Unassembled WGS sequence"/>
</dbReference>
<organism evidence="2 3">
    <name type="scientific">Aliikangiella coralliicola</name>
    <dbReference type="NCBI Taxonomy" id="2592383"/>
    <lineage>
        <taxon>Bacteria</taxon>
        <taxon>Pseudomonadati</taxon>
        <taxon>Pseudomonadota</taxon>
        <taxon>Gammaproteobacteria</taxon>
        <taxon>Oceanospirillales</taxon>
        <taxon>Pleioneaceae</taxon>
        <taxon>Aliikangiella</taxon>
    </lineage>
</organism>
<keyword evidence="3" id="KW-1185">Reference proteome</keyword>
<reference evidence="2 3" key="1">
    <citation type="submission" date="2019-07" db="EMBL/GenBank/DDBJ databases">
        <title>Draft genome for Aliikangiella sp. M105.</title>
        <authorList>
            <person name="Wang G."/>
        </authorList>
    </citation>
    <scope>NUCLEOTIDE SEQUENCE [LARGE SCALE GENOMIC DNA]</scope>
    <source>
        <strain evidence="2 3">M105</strain>
    </source>
</reference>
<accession>A0A545UEY8</accession>
<dbReference type="EMBL" id="VIKS01000006">
    <property type="protein sequence ID" value="TQV87953.1"/>
    <property type="molecule type" value="Genomic_DNA"/>
</dbReference>
<evidence type="ECO:0000313" key="3">
    <source>
        <dbReference type="Proteomes" id="UP000315439"/>
    </source>
</evidence>
<sequence>MKKAILAMVVMMFSWQVSAGAYSSWAIPTQLEYVNGGILVSGAFGNPNNCAVSNKVFISSENVGSGEKFQSLLSILLTAFTAKKEVRFRSDYCFNVTFHGEQVSESRTAVYIR</sequence>
<dbReference type="OrthoDB" id="6267478at2"/>
<gene>
    <name evidence="2" type="ORF">FLL46_11280</name>
</gene>
<proteinExistence type="predicted"/>